<protein>
    <submittedName>
        <fullName evidence="3">YagE family protein</fullName>
    </submittedName>
</protein>
<evidence type="ECO:0000313" key="3">
    <source>
        <dbReference type="EMBL" id="KAF8818752.1"/>
    </source>
</evidence>
<reference evidence="3 4" key="1">
    <citation type="journal article" date="2020" name="bioRxiv">
        <title>Metabolic contributions of an alphaproteobacterial endosymbiont in the apicomplexan Cardiosporidium cionae.</title>
        <authorList>
            <person name="Hunter E.S."/>
            <person name="Paight C.J."/>
            <person name="Lane C.E."/>
        </authorList>
    </citation>
    <scope>NUCLEOTIDE SEQUENCE [LARGE SCALE GENOMIC DNA]</scope>
    <source>
        <strain evidence="3">ESH_2018</strain>
    </source>
</reference>
<accession>A0ABQ7J4U3</accession>
<dbReference type="PANTHER" id="PTHR16255">
    <property type="entry name" value="REQUIRED FOR MEIOTIC NUCLEAR DIVISION PROTEIN 1 HOMOLOG"/>
    <property type="match status" value="1"/>
</dbReference>
<dbReference type="InterPro" id="IPR051624">
    <property type="entry name" value="RMD1/Sad1-interacting"/>
</dbReference>
<evidence type="ECO:0000256" key="1">
    <source>
        <dbReference type="ARBA" id="ARBA00008306"/>
    </source>
</evidence>
<dbReference type="Proteomes" id="UP000823046">
    <property type="component" value="Unassembled WGS sequence"/>
</dbReference>
<dbReference type="InterPro" id="IPR003734">
    <property type="entry name" value="DUF155"/>
</dbReference>
<keyword evidence="4" id="KW-1185">Reference proteome</keyword>
<evidence type="ECO:0000259" key="2">
    <source>
        <dbReference type="Pfam" id="PF02582"/>
    </source>
</evidence>
<organism evidence="3 4">
    <name type="scientific">Cardiosporidium cionae</name>
    <dbReference type="NCBI Taxonomy" id="476202"/>
    <lineage>
        <taxon>Eukaryota</taxon>
        <taxon>Sar</taxon>
        <taxon>Alveolata</taxon>
        <taxon>Apicomplexa</taxon>
        <taxon>Aconoidasida</taxon>
        <taxon>Nephromycida</taxon>
        <taxon>Cardiosporidium</taxon>
    </lineage>
</organism>
<comment type="caution">
    <text evidence="3">The sequence shown here is derived from an EMBL/GenBank/DDBJ whole genome shotgun (WGS) entry which is preliminary data.</text>
</comment>
<evidence type="ECO:0000313" key="4">
    <source>
        <dbReference type="Proteomes" id="UP000823046"/>
    </source>
</evidence>
<name>A0ABQ7J4U3_9APIC</name>
<dbReference type="PANTHER" id="PTHR16255:SF1">
    <property type="entry name" value="REQUIRED FOR MEIOTIC NUCLEAR DIVISION PROTEIN 1 HOMOLOG"/>
    <property type="match status" value="1"/>
</dbReference>
<comment type="similarity">
    <text evidence="1">Belongs to the RMD1/sif2 family.</text>
</comment>
<feature type="domain" description="DUF155" evidence="2">
    <location>
        <begin position="110"/>
        <end position="279"/>
    </location>
</feature>
<proteinExistence type="inferred from homology"/>
<dbReference type="EMBL" id="JADAQX010001054">
    <property type="protein sequence ID" value="KAF8818752.1"/>
    <property type="molecule type" value="Genomic_DNA"/>
</dbReference>
<dbReference type="Pfam" id="PF02582">
    <property type="entry name" value="DUF155"/>
    <property type="match status" value="1"/>
</dbReference>
<gene>
    <name evidence="3" type="ORF">IE077_001982</name>
</gene>
<sequence>MSTLAVSTNMSSGERYVYFDDVPKTSQTHETTNVSDQGSLSDAVDIRQRKTSRVGRKRADIKVLFGIRKRDFTSLAASVRSGEINALNLRIDSSYSEVLFCSVFPSGKNCFLFKYGCLVLWDFSRDEQNVLLDWLKPHLLEPLLGKHIEFDDMEYVHTESGKIKADVIQLSSTDSFEQLAYSYAFAQSVKLSVFEAVVDSTIAKTKYHPDDLAKTGIIKLNRQDVCRKIGELFVNRFYINLQTDILDTPDILWEHDEFVDQYEMCRRYLEIPKRVVILNQR</sequence>